<keyword evidence="2 3" id="KW-0040">ANK repeat</keyword>
<dbReference type="EMBL" id="BOVJ01000113">
    <property type="protein sequence ID" value="GIQ64936.1"/>
    <property type="molecule type" value="Genomic_DNA"/>
</dbReference>
<protein>
    <recommendedName>
        <fullName evidence="6">Ankyrin</fullName>
    </recommendedName>
</protein>
<evidence type="ECO:0000313" key="4">
    <source>
        <dbReference type="EMBL" id="GIQ64936.1"/>
    </source>
</evidence>
<evidence type="ECO:0000256" key="2">
    <source>
        <dbReference type="ARBA" id="ARBA00023043"/>
    </source>
</evidence>
<accession>A0ABQ4NAJ2</accession>
<dbReference type="InterPro" id="IPR036770">
    <property type="entry name" value="Ankyrin_rpt-contain_sf"/>
</dbReference>
<dbReference type="PANTHER" id="PTHR24171">
    <property type="entry name" value="ANKYRIN REPEAT DOMAIN-CONTAINING PROTEIN 39-RELATED"/>
    <property type="match status" value="1"/>
</dbReference>
<dbReference type="SUPFAM" id="SSF48403">
    <property type="entry name" value="Ankyrin repeat"/>
    <property type="match status" value="1"/>
</dbReference>
<reference evidence="4 5" key="1">
    <citation type="submission" date="2021-04" db="EMBL/GenBank/DDBJ databases">
        <title>Draft genome sequence of Paenibacillus cisolokensis, LC2-13A.</title>
        <authorList>
            <person name="Uke A."/>
            <person name="Chhe C."/>
            <person name="Baramee S."/>
            <person name="Kosugi A."/>
        </authorList>
    </citation>
    <scope>NUCLEOTIDE SEQUENCE [LARGE SCALE GENOMIC DNA]</scope>
    <source>
        <strain evidence="4 5">LC2-13A</strain>
    </source>
</reference>
<name>A0ABQ4NAJ2_9BACL</name>
<evidence type="ECO:0008006" key="6">
    <source>
        <dbReference type="Google" id="ProtNLM"/>
    </source>
</evidence>
<keyword evidence="5" id="KW-1185">Reference proteome</keyword>
<proteinExistence type="predicted"/>
<dbReference type="SMART" id="SM00248">
    <property type="entry name" value="ANK"/>
    <property type="match status" value="1"/>
</dbReference>
<sequence length="124" mass="14303">MAEWFLQNGANVNFADEDGNTALHYAVKRNYKMEYIQLLLQFGADFHKENKEGMSPKKIAESNNRKKVLSLFESQQLPFMPFPEKERFEPQLRDSLPFFAVGKSNGSPVGEPLLFNAALWRYVV</sequence>
<evidence type="ECO:0000256" key="1">
    <source>
        <dbReference type="ARBA" id="ARBA00022737"/>
    </source>
</evidence>
<gene>
    <name evidence="4" type="ORF">PACILC2_35040</name>
</gene>
<evidence type="ECO:0000313" key="5">
    <source>
        <dbReference type="Proteomes" id="UP000680304"/>
    </source>
</evidence>
<evidence type="ECO:0000256" key="3">
    <source>
        <dbReference type="PROSITE-ProRule" id="PRU00023"/>
    </source>
</evidence>
<feature type="repeat" description="ANK" evidence="3">
    <location>
        <begin position="18"/>
        <end position="51"/>
    </location>
</feature>
<keyword evidence="1" id="KW-0677">Repeat</keyword>
<dbReference type="InterPro" id="IPR002110">
    <property type="entry name" value="Ankyrin_rpt"/>
</dbReference>
<dbReference type="Proteomes" id="UP000680304">
    <property type="component" value="Unassembled WGS sequence"/>
</dbReference>
<comment type="caution">
    <text evidence="4">The sequence shown here is derived from an EMBL/GenBank/DDBJ whole genome shotgun (WGS) entry which is preliminary data.</text>
</comment>
<dbReference type="PROSITE" id="PS50088">
    <property type="entry name" value="ANK_REPEAT"/>
    <property type="match status" value="1"/>
</dbReference>
<dbReference type="Gene3D" id="1.25.40.20">
    <property type="entry name" value="Ankyrin repeat-containing domain"/>
    <property type="match status" value="1"/>
</dbReference>
<organism evidence="4 5">
    <name type="scientific">Paenibacillus cisolokensis</name>
    <dbReference type="NCBI Taxonomy" id="1658519"/>
    <lineage>
        <taxon>Bacteria</taxon>
        <taxon>Bacillati</taxon>
        <taxon>Bacillota</taxon>
        <taxon>Bacilli</taxon>
        <taxon>Bacillales</taxon>
        <taxon>Paenibacillaceae</taxon>
        <taxon>Paenibacillus</taxon>
    </lineage>
</organism>
<dbReference type="PROSITE" id="PS50297">
    <property type="entry name" value="ANK_REP_REGION"/>
    <property type="match status" value="1"/>
</dbReference>
<dbReference type="Pfam" id="PF12796">
    <property type="entry name" value="Ank_2"/>
    <property type="match status" value="1"/>
</dbReference>